<dbReference type="HOGENOM" id="CLU_2646097_0_0_2"/>
<evidence type="ECO:0000313" key="1">
    <source>
        <dbReference type="EMBL" id="ADB88078.1"/>
    </source>
</evidence>
<organism evidence="1 2">
    <name type="scientific">Saccharolobus islandicus (strain L.D.8.5 / Lassen #2)</name>
    <name type="common">Sulfolobus islandicus</name>
    <dbReference type="NCBI Taxonomy" id="425944"/>
    <lineage>
        <taxon>Archaea</taxon>
        <taxon>Thermoproteota</taxon>
        <taxon>Thermoprotei</taxon>
        <taxon>Sulfolobales</taxon>
        <taxon>Sulfolobaceae</taxon>
        <taxon>Saccharolobus</taxon>
    </lineage>
</organism>
<accession>D2PF29</accession>
<protein>
    <submittedName>
        <fullName evidence="1">Uncharacterized protein</fullName>
    </submittedName>
</protein>
<sequence>MTVGKTYLSLLIKYIRVILHHMEHLKHILKSIPKEWNNKNNKENEIPIYYYPLEYLKSEYPYEYENIIRNRLRCFCKNLANP</sequence>
<dbReference type="Proteomes" id="UP000001404">
    <property type="component" value="Chromosome"/>
</dbReference>
<reference evidence="2" key="1">
    <citation type="journal article" date="2009" name="Proc. Natl. Acad. Sci. U.S.A.">
        <title>Biogeography of the Sulfolobus islandicus pan-genome.</title>
        <authorList>
            <person name="Reno M.L."/>
            <person name="Held N.L."/>
            <person name="Fields C.J."/>
            <person name="Burke P.V."/>
            <person name="Whitaker R.J."/>
        </authorList>
    </citation>
    <scope>NUCLEOTIDE SEQUENCE [LARGE SCALE GENOMIC DNA]</scope>
    <source>
        <strain evidence="2">L.D.8.5 / Lassen #2</strain>
    </source>
</reference>
<evidence type="ECO:0000313" key="2">
    <source>
        <dbReference type="Proteomes" id="UP000001404"/>
    </source>
</evidence>
<dbReference type="KEGG" id="sii:LD85_2437"/>
<proteinExistence type="predicted"/>
<dbReference type="AlphaFoldDB" id="D2PF29"/>
<gene>
    <name evidence="1" type="ordered locus">LD85_2437</name>
</gene>
<dbReference type="EMBL" id="CP001731">
    <property type="protein sequence ID" value="ADB88078.1"/>
    <property type="molecule type" value="Genomic_DNA"/>
</dbReference>
<name>D2PF29_SACI9</name>